<dbReference type="GeneID" id="93203346"/>
<dbReference type="RefSeq" id="WP_033448014.1">
    <property type="nucleotide sequence ID" value="NZ_JGWH01000079.1"/>
</dbReference>
<protein>
    <submittedName>
        <fullName evidence="2">PF10087 family protein</fullName>
    </submittedName>
</protein>
<dbReference type="Proteomes" id="UP000025756">
    <property type="component" value="Unassembled WGS sequence"/>
</dbReference>
<dbReference type="EMBL" id="JGWH01000079">
    <property type="protein sequence ID" value="KCV35982.1"/>
    <property type="molecule type" value="Genomic_DNA"/>
</dbReference>
<name>A0ABR4RI54_BORBO</name>
<comment type="caution">
    <text evidence="2">The sequence shown here is derived from an EMBL/GenBank/DDBJ whole genome shotgun (WGS) entry which is preliminary data.</text>
</comment>
<dbReference type="Pfam" id="PF10087">
    <property type="entry name" value="DUF2325"/>
    <property type="match status" value="1"/>
</dbReference>
<evidence type="ECO:0000313" key="3">
    <source>
        <dbReference type="Proteomes" id="UP000025756"/>
    </source>
</evidence>
<reference evidence="2 3" key="1">
    <citation type="submission" date="2014-03" db="EMBL/GenBank/DDBJ databases">
        <title>Genome sequence of Bordetella bronchiseptica.</title>
        <authorList>
            <person name="Harvill E."/>
            <person name="Goodfield L.L."/>
            <person name="Ivanov Y.V."/>
            <person name="Meyer J.A."/>
            <person name="Muse S.J."/>
            <person name="Jacobs N."/>
            <person name="Bendor L."/>
            <person name="Smallridge W.E."/>
            <person name="Brinkac L.M."/>
            <person name="Sanka R."/>
            <person name="Kim M."/>
            <person name="Losada L."/>
        </authorList>
    </citation>
    <scope>NUCLEOTIDE SEQUENCE [LARGE SCALE GENOMIC DNA]</scope>
    <source>
        <strain evidence="2 3">00-P-2796</strain>
    </source>
</reference>
<evidence type="ECO:0000256" key="1">
    <source>
        <dbReference type="ARBA" id="ARBA00007189"/>
    </source>
</evidence>
<sequence>MPHIPLQYDLLQQEYAALLSQYGRAQTRCSRLLSRHAEQIAQLRQEVMVLRGALVAQTSALAWAREDRAALEASLPGLPRRRVLARRLDFLMERVQSLLRARSGGTPGPALMVDASAKSVLCVGAGGAAARAARAAIERAGGRFLHHDGEVGDAAGLEASLVSADLVICQTGCVSHGAYWRVQDHCKRTGKQCVLVEQPAALNIVRVRRPADAPQD</sequence>
<dbReference type="InterPro" id="IPR016772">
    <property type="entry name" value="UCP020408"/>
</dbReference>
<keyword evidence="3" id="KW-1185">Reference proteome</keyword>
<proteinExistence type="inferred from homology"/>
<accession>A0ABR4RI54</accession>
<gene>
    <name evidence="2" type="ORF">L490_2470</name>
</gene>
<organism evidence="2 3">
    <name type="scientific">Bordetella bronchiseptica 00-P-2796</name>
    <dbReference type="NCBI Taxonomy" id="1331199"/>
    <lineage>
        <taxon>Bacteria</taxon>
        <taxon>Pseudomonadati</taxon>
        <taxon>Pseudomonadota</taxon>
        <taxon>Betaproteobacteria</taxon>
        <taxon>Burkholderiales</taxon>
        <taxon>Alcaligenaceae</taxon>
        <taxon>Bordetella</taxon>
    </lineage>
</organism>
<evidence type="ECO:0000313" key="2">
    <source>
        <dbReference type="EMBL" id="KCV35982.1"/>
    </source>
</evidence>
<comment type="similarity">
    <text evidence="1">Belongs to the UPF0751 family.</text>
</comment>